<keyword evidence="4" id="KW-0633">Potassium transport</keyword>
<dbReference type="PANTHER" id="PTHR11827">
    <property type="entry name" value="SOLUTE CARRIER FAMILY 12, CATION COTRANSPORTERS"/>
    <property type="match status" value="1"/>
</dbReference>
<comment type="catalytic activity">
    <reaction evidence="15">
        <text>K(+)(in) + chloride(in) = K(+)(out) + chloride(out)</text>
        <dbReference type="Rhea" id="RHEA:72427"/>
        <dbReference type="ChEBI" id="CHEBI:17996"/>
        <dbReference type="ChEBI" id="CHEBI:29103"/>
    </reaction>
</comment>
<dbReference type="Proteomes" id="UP000007799">
    <property type="component" value="Unassembled WGS sequence"/>
</dbReference>
<keyword evidence="21" id="KW-1185">Reference proteome</keyword>
<evidence type="ECO:0000256" key="17">
    <source>
        <dbReference type="SAM" id="Phobius"/>
    </source>
</evidence>
<evidence type="ECO:0000256" key="5">
    <source>
        <dbReference type="ARBA" id="ARBA00022553"/>
    </source>
</evidence>
<evidence type="ECO:0000256" key="9">
    <source>
        <dbReference type="ARBA" id="ARBA00022989"/>
    </source>
</evidence>
<dbReference type="FunCoup" id="F2TZZ4">
    <property type="interactions" value="870"/>
</dbReference>
<feature type="transmembrane region" description="Helical" evidence="17">
    <location>
        <begin position="466"/>
        <end position="491"/>
    </location>
</feature>
<dbReference type="Gene3D" id="1.20.1740.10">
    <property type="entry name" value="Amino acid/polyamine transporter I"/>
    <property type="match status" value="1"/>
</dbReference>
<feature type="domain" description="SLC12A transporter C-terminal" evidence="19">
    <location>
        <begin position="869"/>
        <end position="1076"/>
    </location>
</feature>
<evidence type="ECO:0000256" key="7">
    <source>
        <dbReference type="ARBA" id="ARBA00022847"/>
    </source>
</evidence>
<dbReference type="EMBL" id="GL832958">
    <property type="protein sequence ID" value="EGD80722.1"/>
    <property type="molecule type" value="Genomic_DNA"/>
</dbReference>
<evidence type="ECO:0000256" key="6">
    <source>
        <dbReference type="ARBA" id="ARBA00022692"/>
    </source>
</evidence>
<feature type="transmembrane region" description="Helical" evidence="17">
    <location>
        <begin position="245"/>
        <end position="273"/>
    </location>
</feature>
<keyword evidence="7" id="KW-0769">Symport</keyword>
<evidence type="ECO:0000259" key="18">
    <source>
        <dbReference type="Pfam" id="PF00324"/>
    </source>
</evidence>
<feature type="transmembrane region" description="Helical" evidence="17">
    <location>
        <begin position="590"/>
        <end position="611"/>
    </location>
</feature>
<evidence type="ECO:0000256" key="2">
    <source>
        <dbReference type="ARBA" id="ARBA00022448"/>
    </source>
</evidence>
<protein>
    <submittedName>
        <fullName evidence="20">Solute carrier family 12 member 6</fullName>
    </submittedName>
</protein>
<accession>F2TZZ4</accession>
<keyword evidence="9 17" id="KW-1133">Transmembrane helix</keyword>
<feature type="transmembrane region" description="Helical" evidence="17">
    <location>
        <begin position="426"/>
        <end position="446"/>
    </location>
</feature>
<dbReference type="OMA" id="GDICARK"/>
<dbReference type="InterPro" id="IPR018491">
    <property type="entry name" value="SLC12_C"/>
</dbReference>
<feature type="transmembrane region" description="Helical" evidence="17">
    <location>
        <begin position="511"/>
        <end position="530"/>
    </location>
</feature>
<comment type="subcellular location">
    <subcellularLocation>
        <location evidence="1">Cell membrane</location>
        <topology evidence="1">Multi-pass membrane protein</topology>
    </subcellularLocation>
</comment>
<dbReference type="PANTHER" id="PTHR11827:SF73">
    <property type="entry name" value="KAZACHOC, ISOFORM G"/>
    <property type="match status" value="1"/>
</dbReference>
<keyword evidence="10" id="KW-0406">Ion transport</keyword>
<feature type="domain" description="SLC12A transporter C-terminal" evidence="19">
    <location>
        <begin position="720"/>
        <end position="813"/>
    </location>
</feature>
<dbReference type="GeneID" id="16077880"/>
<keyword evidence="12" id="KW-0325">Glycoprotein</keyword>
<feature type="transmembrane region" description="Helical" evidence="17">
    <location>
        <begin position="567"/>
        <end position="584"/>
    </location>
</feature>
<dbReference type="STRING" id="946362.F2TZZ4"/>
<dbReference type="RefSeq" id="XP_004997283.1">
    <property type="nucleotide sequence ID" value="XM_004997226.1"/>
</dbReference>
<feature type="domain" description="Amino acid permease/ SLC12A" evidence="18">
    <location>
        <begin position="168"/>
        <end position="705"/>
    </location>
</feature>
<keyword evidence="13" id="KW-0868">Chloride</keyword>
<feature type="transmembrane region" description="Helical" evidence="17">
    <location>
        <begin position="166"/>
        <end position="192"/>
    </location>
</feature>
<evidence type="ECO:0000256" key="11">
    <source>
        <dbReference type="ARBA" id="ARBA00023136"/>
    </source>
</evidence>
<evidence type="ECO:0000313" key="20">
    <source>
        <dbReference type="EMBL" id="EGD80722.1"/>
    </source>
</evidence>
<evidence type="ECO:0000256" key="4">
    <source>
        <dbReference type="ARBA" id="ARBA00022538"/>
    </source>
</evidence>
<evidence type="ECO:0000256" key="8">
    <source>
        <dbReference type="ARBA" id="ARBA00022958"/>
    </source>
</evidence>
<evidence type="ECO:0000256" key="1">
    <source>
        <dbReference type="ARBA" id="ARBA00004651"/>
    </source>
</evidence>
<dbReference type="GO" id="GO:0015379">
    <property type="term" value="F:potassium:chloride symporter activity"/>
    <property type="evidence" value="ECO:0007669"/>
    <property type="project" value="InterPro"/>
</dbReference>
<proteinExistence type="inferred from homology"/>
<feature type="transmembrane region" description="Helical" evidence="17">
    <location>
        <begin position="293"/>
        <end position="311"/>
    </location>
</feature>
<keyword evidence="3" id="KW-1003">Cell membrane</keyword>
<dbReference type="NCBIfam" id="TIGR00930">
    <property type="entry name" value="2a30"/>
    <property type="match status" value="1"/>
</dbReference>
<evidence type="ECO:0000256" key="16">
    <source>
        <dbReference type="SAM" id="MobiDB-lite"/>
    </source>
</evidence>
<dbReference type="PRINTS" id="PR01081">
    <property type="entry name" value="KCLTRNSPORT"/>
</dbReference>
<dbReference type="GO" id="GO:0055064">
    <property type="term" value="P:chloride ion homeostasis"/>
    <property type="evidence" value="ECO:0007669"/>
    <property type="project" value="TreeGrafter"/>
</dbReference>
<name>F2TZZ4_SALR5</name>
<feature type="transmembrane region" description="Helical" evidence="17">
    <location>
        <begin position="198"/>
        <end position="224"/>
    </location>
</feature>
<feature type="transmembrane region" description="Helical" evidence="17">
    <location>
        <begin position="318"/>
        <end position="337"/>
    </location>
</feature>
<organism evidence="21">
    <name type="scientific">Salpingoeca rosetta (strain ATCC 50818 / BSB-021)</name>
    <dbReference type="NCBI Taxonomy" id="946362"/>
    <lineage>
        <taxon>Eukaryota</taxon>
        <taxon>Choanoflagellata</taxon>
        <taxon>Craspedida</taxon>
        <taxon>Salpingoecidae</taxon>
        <taxon>Salpingoeca</taxon>
    </lineage>
</organism>
<dbReference type="GO" id="GO:0005886">
    <property type="term" value="C:plasma membrane"/>
    <property type="evidence" value="ECO:0007669"/>
    <property type="project" value="UniProtKB-SubCell"/>
</dbReference>
<dbReference type="OrthoDB" id="2020542at2759"/>
<keyword evidence="6 17" id="KW-0812">Transmembrane</keyword>
<evidence type="ECO:0000256" key="15">
    <source>
        <dbReference type="ARBA" id="ARBA00047825"/>
    </source>
</evidence>
<sequence length="1076" mass="116676">MAMNGHGPNGGAHLNRGLLNADEPDVMEDHASTSPDQALLNGHDDAESIDLNSGSSDDDDDEFVVPISDKFKAMINGGDSVASAASSTQRKNPYDNLRDIARHEETYETETENLALYQPELQRRPRVAQILSNLVRFNSNNDTPLNAESSMLALLRKQPIKMNTLVGVYLPTIQNILGVILFLRLTWIVGIAGVGQSLLIVLICTTTTMLTAISMSAIATNGVVPAGGAYFMISRALGPEFGGAVGILFYLGTAFASAMYTLGAIELLLTYIAPGMSAFGEIEPGTPSLLNNMRLYGTVLLCLMGFIVFVGVKYVNRFASFCLATVLLSILCIYIGYFASPTSRQPDVCIIDEALVRSSYDGNCTAADATLYPTWQNANSSYSGYVQAFPGLGSGVFQSNVGPHYLKGGESAPGQKGHDDVVVADITTSFTLLLAIFFPACTGIMAGSNRSGDLKDASRAIPTGTIAAIATTALIYFTSVLFLGGVVQGPLLRDKFGDSINGGLVIAELAWPHPIVILIGALLSTIGAGLQSLTGAPRLLQAIAQDNLLPFLSYFGKASASGEPTRALVLTLIISECGVLIASLDAVAPIITMFFLMCYGFVNLACSLQSLLRAPSWRPRFKYYHWSLSSLGLVLCVLLMFVSSWFYALAAIVLAAVVYYYIEFKGAAKEWGDGIRGLSMQAARFSLLRLEEAQPHTKNWRPQILTFVKLNDATLDVSEPRLLDLAGSLKNGKGLNMVASVLEGDLIERCSDRATGQVAIKAAMKKADIQGFAEVVVCPSLAQGMSFLVQSAGLGALKHNTVMLGWPEGWRERLEHAQAEAAGQSAEEAAASLRQVSVFMRVLLDAASNEHAIIVPKNLHMFPDPGVPETGTIDVWWIVHDGGMLLLLAFLLQQDVVWRKCRLRVFTVAENDDNSVQMQQDLQSFLYHLRIDADVKVVEMLDSDISAYTYERTAQMESRTQLMEDLNLSPKQRARVAEAVADRSRADAAHGAVRADRPLTDNVRRMNTSVKLNRIIQQHSHDARLILLNLPGAPKECADSYDAAMSYMEYVDVLTENLQRIIMIRGGGREVITIFS</sequence>
<evidence type="ECO:0000313" key="21">
    <source>
        <dbReference type="Proteomes" id="UP000007799"/>
    </source>
</evidence>
<feature type="region of interest" description="Disordered" evidence="16">
    <location>
        <begin position="1"/>
        <end position="63"/>
    </location>
</feature>
<dbReference type="GO" id="GO:1990573">
    <property type="term" value="P:potassium ion import across plasma membrane"/>
    <property type="evidence" value="ECO:0007669"/>
    <property type="project" value="TreeGrafter"/>
</dbReference>
<dbReference type="GO" id="GO:0055075">
    <property type="term" value="P:potassium ion homeostasis"/>
    <property type="evidence" value="ECO:0007669"/>
    <property type="project" value="TreeGrafter"/>
</dbReference>
<comment type="similarity">
    <text evidence="14">Belongs to the SLC12A transporter family. K/Cl co-transporter subfamily.</text>
</comment>
<keyword evidence="5" id="KW-0597">Phosphoprotein</keyword>
<keyword evidence="8" id="KW-0630">Potassium</keyword>
<evidence type="ECO:0000256" key="3">
    <source>
        <dbReference type="ARBA" id="ARBA00022475"/>
    </source>
</evidence>
<dbReference type="InterPro" id="IPR004841">
    <property type="entry name" value="AA-permease/SLC12A_dom"/>
</dbReference>
<reference evidence="20" key="1">
    <citation type="submission" date="2009-08" db="EMBL/GenBank/DDBJ databases">
        <title>Annotation of Salpingoeca rosetta.</title>
        <authorList>
            <consortium name="The Broad Institute Genome Sequencing Platform"/>
            <person name="Russ C."/>
            <person name="Cuomo C."/>
            <person name="Burger G."/>
            <person name="Gray M.W."/>
            <person name="Holland P.W.H."/>
            <person name="King N."/>
            <person name="Lang F.B.F."/>
            <person name="Roger A.J."/>
            <person name="Ruiz-Trillo I."/>
            <person name="Young S.K."/>
            <person name="Zeng Q."/>
            <person name="Gargeya S."/>
            <person name="Alvarado L."/>
            <person name="Berlin A."/>
            <person name="Chapman S.B."/>
            <person name="Chen Z."/>
            <person name="Freedman E."/>
            <person name="Gellesch M."/>
            <person name="Goldberg J."/>
            <person name="Griggs A."/>
            <person name="Gujja S."/>
            <person name="Heilman E."/>
            <person name="Heiman D."/>
            <person name="Howarth C."/>
            <person name="Mehta T."/>
            <person name="Neiman D."/>
            <person name="Pearson M."/>
            <person name="Roberts A."/>
            <person name="Saif S."/>
            <person name="Shea T."/>
            <person name="Shenoy N."/>
            <person name="Sisk P."/>
            <person name="Stolte C."/>
            <person name="Sykes S."/>
            <person name="White J."/>
            <person name="Yandava C."/>
            <person name="Haas B."/>
            <person name="Nusbaum C."/>
            <person name="Birren B."/>
        </authorList>
    </citation>
    <scope>NUCLEOTIDE SEQUENCE [LARGE SCALE GENOMIC DNA]</scope>
    <source>
        <strain evidence="20">ATCC 50818</strain>
    </source>
</reference>
<dbReference type="eggNOG" id="KOG2082">
    <property type="taxonomic scope" value="Eukaryota"/>
</dbReference>
<keyword evidence="11 17" id="KW-0472">Membrane</keyword>
<dbReference type="Pfam" id="PF00324">
    <property type="entry name" value="AA_permease"/>
    <property type="match status" value="1"/>
</dbReference>
<dbReference type="KEGG" id="sre:PTSG_01311"/>
<dbReference type="InParanoid" id="F2TZZ4"/>
<evidence type="ECO:0000256" key="14">
    <source>
        <dbReference type="ARBA" id="ARBA00046331"/>
    </source>
</evidence>
<evidence type="ECO:0000259" key="19">
    <source>
        <dbReference type="Pfam" id="PF03522"/>
    </source>
</evidence>
<dbReference type="InterPro" id="IPR000076">
    <property type="entry name" value="KCL_cotranspt"/>
</dbReference>
<dbReference type="InterPro" id="IPR004842">
    <property type="entry name" value="SLC12A_fam"/>
</dbReference>
<dbReference type="GO" id="GO:0006884">
    <property type="term" value="P:cell volume homeostasis"/>
    <property type="evidence" value="ECO:0007669"/>
    <property type="project" value="TreeGrafter"/>
</dbReference>
<gene>
    <name evidence="20" type="ORF">PTSG_01311</name>
</gene>
<evidence type="ECO:0000256" key="13">
    <source>
        <dbReference type="ARBA" id="ARBA00023214"/>
    </source>
</evidence>
<keyword evidence="2" id="KW-0813">Transport</keyword>
<evidence type="ECO:0000256" key="12">
    <source>
        <dbReference type="ARBA" id="ARBA00023180"/>
    </source>
</evidence>
<dbReference type="Pfam" id="PF03522">
    <property type="entry name" value="SLC12"/>
    <property type="match status" value="2"/>
</dbReference>
<evidence type="ECO:0000256" key="10">
    <source>
        <dbReference type="ARBA" id="ARBA00023065"/>
    </source>
</evidence>
<dbReference type="AlphaFoldDB" id="F2TZZ4"/>